<evidence type="ECO:0000313" key="4">
    <source>
        <dbReference type="Proteomes" id="UP000605986"/>
    </source>
</evidence>
<protein>
    <submittedName>
        <fullName evidence="3">Uncharacterized protein</fullName>
    </submittedName>
</protein>
<sequence length="525" mass="60539">MHKVSKILAILLIAFLSLYILAEFSEHLELVAPEKQLYRGKQPHAETSAPANQDRRFALVIPATSPSPELCKTMFSAIALGYPSPVIINWGVDFHDLTHWELGKNLPKIPGFVEYLDSVMHPNATHLEKLEEDDIVLMVDGYDVWFQLPPQVLLSRYHQINKEANERLRKQWTKKEPMPMKQTIVVASQKKCYPANPDRFGVDLRCDQWPTSPLRADLYGPETDKNDTNPHDNRPRWINGGMYIGPAGDMRRLFRRAKEKMDALLGEGLHAKSEQGMLGAIIGEQTVWRQWQREHNTDSELEDLVGKNLEFHVGVDYGQDISAQTLLIRISKEDDLDDGDFILLGNQTTIEQHSEAWGISPARLNGVPDDIKTAPNPLTQIERAANWSEMPLYTDFFLGSVPIILHHNKYKERRATWWDRPWYHRRLRELLTPNLRATEQKEPLATVKLDEGRIRYWAASAETTDRYPRMVGGLVNGTTYSRFSSVVLEDTCRFQDREADKYSKYSKEMWWEEVFRDGAGRFKPT</sequence>
<keyword evidence="4" id="KW-1185">Reference proteome</keyword>
<dbReference type="EMBL" id="JAADJG010000244">
    <property type="protein sequence ID" value="KAF4450640.1"/>
    <property type="molecule type" value="Genomic_DNA"/>
</dbReference>
<name>A0A8H4KG23_9HYPO</name>
<dbReference type="OrthoDB" id="422736at2759"/>
<evidence type="ECO:0000256" key="1">
    <source>
        <dbReference type="SAM" id="MobiDB-lite"/>
    </source>
</evidence>
<dbReference type="Proteomes" id="UP000605986">
    <property type="component" value="Unassembled WGS sequence"/>
</dbReference>
<evidence type="ECO:0000313" key="3">
    <source>
        <dbReference type="EMBL" id="KAF4450640.1"/>
    </source>
</evidence>
<proteinExistence type="predicted"/>
<gene>
    <name evidence="3" type="ORF">F53441_6301</name>
</gene>
<feature type="compositionally biased region" description="Basic and acidic residues" evidence="1">
    <location>
        <begin position="222"/>
        <end position="235"/>
    </location>
</feature>
<evidence type="ECO:0000256" key="2">
    <source>
        <dbReference type="SAM" id="SignalP"/>
    </source>
</evidence>
<dbReference type="PANTHER" id="PTHR36587:SF2">
    <property type="entry name" value="EXPRESSION SITE-ASSOCIATED GENE 3 (ESAG3)-LIKE PROTEIN"/>
    <property type="match status" value="1"/>
</dbReference>
<accession>A0A8H4KG23</accession>
<comment type="caution">
    <text evidence="3">The sequence shown here is derived from an EMBL/GenBank/DDBJ whole genome shotgun (WGS) entry which is preliminary data.</text>
</comment>
<organism evidence="3 4">
    <name type="scientific">Fusarium austroafricanum</name>
    <dbReference type="NCBI Taxonomy" id="2364996"/>
    <lineage>
        <taxon>Eukaryota</taxon>
        <taxon>Fungi</taxon>
        <taxon>Dikarya</taxon>
        <taxon>Ascomycota</taxon>
        <taxon>Pezizomycotina</taxon>
        <taxon>Sordariomycetes</taxon>
        <taxon>Hypocreomycetidae</taxon>
        <taxon>Hypocreales</taxon>
        <taxon>Nectriaceae</taxon>
        <taxon>Fusarium</taxon>
        <taxon>Fusarium concolor species complex</taxon>
    </lineage>
</organism>
<feature type="signal peptide" evidence="2">
    <location>
        <begin position="1"/>
        <end position="22"/>
    </location>
</feature>
<dbReference type="CDD" id="cd22997">
    <property type="entry name" value="GT_LH"/>
    <property type="match status" value="1"/>
</dbReference>
<feature type="region of interest" description="Disordered" evidence="1">
    <location>
        <begin position="215"/>
        <end position="238"/>
    </location>
</feature>
<keyword evidence="2" id="KW-0732">Signal</keyword>
<feature type="chain" id="PRO_5034384987" evidence="2">
    <location>
        <begin position="23"/>
        <end position="525"/>
    </location>
</feature>
<dbReference type="PANTHER" id="PTHR36587">
    <property type="entry name" value="EXPRESSION SITE-ASSOCIATED GENE 3 (ESAG3)-LIKE PROTEIN"/>
    <property type="match status" value="1"/>
</dbReference>
<dbReference type="AlphaFoldDB" id="A0A8H4KG23"/>
<reference evidence="3" key="1">
    <citation type="submission" date="2020-01" db="EMBL/GenBank/DDBJ databases">
        <title>Identification and distribution of gene clusters putatively required for synthesis of sphingolipid metabolism inhibitors in phylogenetically diverse species of the filamentous fungus Fusarium.</title>
        <authorList>
            <person name="Kim H.-S."/>
            <person name="Busman M."/>
            <person name="Brown D.W."/>
            <person name="Divon H."/>
            <person name="Uhlig S."/>
            <person name="Proctor R.H."/>
        </authorList>
    </citation>
    <scope>NUCLEOTIDE SEQUENCE</scope>
    <source>
        <strain evidence="3">NRRL 53441</strain>
    </source>
</reference>